<evidence type="ECO:0000256" key="1">
    <source>
        <dbReference type="SAM" id="MobiDB-lite"/>
    </source>
</evidence>
<comment type="caution">
    <text evidence="2">The sequence shown here is derived from an EMBL/GenBank/DDBJ whole genome shotgun (WGS) entry which is preliminary data.</text>
</comment>
<dbReference type="OrthoDB" id="10327912at2759"/>
<dbReference type="Proteomes" id="UP000230233">
    <property type="component" value="Chromosome II"/>
</dbReference>
<sequence length="470" mass="53844">MSEFWPTVLIDFQNTMFRMDAQNCQAAFFGPFSQLPPQFQYLSLSVNQVQFGDCNGLNVFSTPPSNLQSMSSDIQRVCQPVSDMSSIQQGESQELCLSPNSNQSDTSSDYDDDDGLPWFVRKIPAKNWQLERMESSDLRVGGGKAKSKTHLQCARFQPVCPLRISPISPNSTSSEFGKKNILSDQKEIQIMDRKRDIFKTKEIQCMSSSLERMLLPKILNMIVDVNNKCPRPGREIHQKTIHVIPELRNNVKRIASSVLAPQSFPAYSELFSNLSSVVHQLKMGPKNPEMSSLVSLDTSKKLKWLDEQFDRFAKKITVEAFSNDPTPLLQTLSMISSSNELEAKEEHPILETDFDKEIWAWKTHFDETFEKLWMFKKPVQQAVLDDMIERIYKMAPDVQKVMRPHFEGTLMAYQSLGFLKSWKRTRKELKGFPTVPADYQKIGKASEISTMGLINVHKEEEEMIMEILVE</sequence>
<dbReference type="EMBL" id="PDUG01000002">
    <property type="protein sequence ID" value="PIC48270.1"/>
    <property type="molecule type" value="Genomic_DNA"/>
</dbReference>
<protein>
    <submittedName>
        <fullName evidence="2">Uncharacterized protein</fullName>
    </submittedName>
</protein>
<organism evidence="2 3">
    <name type="scientific">Caenorhabditis nigoni</name>
    <dbReference type="NCBI Taxonomy" id="1611254"/>
    <lineage>
        <taxon>Eukaryota</taxon>
        <taxon>Metazoa</taxon>
        <taxon>Ecdysozoa</taxon>
        <taxon>Nematoda</taxon>
        <taxon>Chromadorea</taxon>
        <taxon>Rhabditida</taxon>
        <taxon>Rhabditina</taxon>
        <taxon>Rhabditomorpha</taxon>
        <taxon>Rhabditoidea</taxon>
        <taxon>Rhabditidae</taxon>
        <taxon>Peloderinae</taxon>
        <taxon>Caenorhabditis</taxon>
    </lineage>
</organism>
<dbReference type="AlphaFoldDB" id="A0A2G5V951"/>
<gene>
    <name evidence="2" type="primary">Cnig_chr_II.g7310</name>
    <name evidence="2" type="ORF">B9Z55_007310</name>
</gene>
<evidence type="ECO:0000313" key="2">
    <source>
        <dbReference type="EMBL" id="PIC48270.1"/>
    </source>
</evidence>
<evidence type="ECO:0000313" key="3">
    <source>
        <dbReference type="Proteomes" id="UP000230233"/>
    </source>
</evidence>
<proteinExistence type="predicted"/>
<reference evidence="3" key="1">
    <citation type="submission" date="2017-10" db="EMBL/GenBank/DDBJ databases">
        <title>Rapid genome shrinkage in a self-fertile nematode reveals novel sperm competition proteins.</title>
        <authorList>
            <person name="Yin D."/>
            <person name="Schwarz E.M."/>
            <person name="Thomas C.G."/>
            <person name="Felde R.L."/>
            <person name="Korf I.F."/>
            <person name="Cutter A.D."/>
            <person name="Schartner C.M."/>
            <person name="Ralston E.J."/>
            <person name="Meyer B.J."/>
            <person name="Haag E.S."/>
        </authorList>
    </citation>
    <scope>NUCLEOTIDE SEQUENCE [LARGE SCALE GENOMIC DNA]</scope>
    <source>
        <strain evidence="3">JU1422</strain>
    </source>
</reference>
<keyword evidence="3" id="KW-1185">Reference proteome</keyword>
<name>A0A2G5V951_9PELO</name>
<feature type="region of interest" description="Disordered" evidence="1">
    <location>
        <begin position="89"/>
        <end position="111"/>
    </location>
</feature>
<accession>A0A2G5V951</accession>